<dbReference type="InterPro" id="IPR035919">
    <property type="entry name" value="EAL_sf"/>
</dbReference>
<reference evidence="2 3" key="1">
    <citation type="journal article" date="2008" name="Proc. Natl. Acad. Sci. U.S.A.">
        <title>The genome of Clostridium kluyveri, a strict anaerobe with unique metabolic features.</title>
        <authorList>
            <person name="Seedorf H."/>
            <person name="Fricke W.F."/>
            <person name="Veith B."/>
            <person name="Brueggemann H."/>
            <person name="Liesegang H."/>
            <person name="Strittmatter A."/>
            <person name="Miethke M."/>
            <person name="Buckel W."/>
            <person name="Hinderberger J."/>
            <person name="Li F."/>
            <person name="Hagemeier C."/>
            <person name="Thauer R.K."/>
            <person name="Gottschalk G."/>
        </authorList>
    </citation>
    <scope>NUCLEOTIDE SEQUENCE [LARGE SCALE GENOMIC DNA]</scope>
    <source>
        <strain evidence="3">ATCC 8527 / DSM 555 / NCIMB 10680</strain>
    </source>
</reference>
<dbReference type="PANTHER" id="PTHR33121">
    <property type="entry name" value="CYCLIC DI-GMP PHOSPHODIESTERASE PDEF"/>
    <property type="match status" value="1"/>
</dbReference>
<dbReference type="RefSeq" id="WP_012102170.1">
    <property type="nucleotide sequence ID" value="NC_009706.1"/>
</dbReference>
<dbReference type="PROSITE" id="PS50883">
    <property type="entry name" value="EAL"/>
    <property type="match status" value="1"/>
</dbReference>
<dbReference type="GO" id="GO:0071111">
    <property type="term" value="F:cyclic-guanylate-specific phosphodiesterase activity"/>
    <property type="evidence" value="ECO:0007669"/>
    <property type="project" value="InterPro"/>
</dbReference>
<name>A5N936_CLOK5</name>
<evidence type="ECO:0000313" key="2">
    <source>
        <dbReference type="EMBL" id="EDK33817.1"/>
    </source>
</evidence>
<dbReference type="SMART" id="SM00052">
    <property type="entry name" value="EAL"/>
    <property type="match status" value="1"/>
</dbReference>
<dbReference type="KEGG" id="ckl:CKL_1775"/>
<accession>A5N936</accession>
<gene>
    <name evidence="2" type="ordered locus">CKL_1775</name>
</gene>
<dbReference type="SUPFAM" id="SSF103190">
    <property type="entry name" value="Sensory domain-like"/>
    <property type="match status" value="1"/>
</dbReference>
<dbReference type="AlphaFoldDB" id="A5N936"/>
<feature type="domain" description="EAL" evidence="1">
    <location>
        <begin position="6"/>
        <end position="259"/>
    </location>
</feature>
<dbReference type="InterPro" id="IPR001633">
    <property type="entry name" value="EAL_dom"/>
</dbReference>
<dbReference type="STRING" id="431943.CKL_1775"/>
<dbReference type="SUPFAM" id="SSF141868">
    <property type="entry name" value="EAL domain-like"/>
    <property type="match status" value="1"/>
</dbReference>
<dbReference type="Proteomes" id="UP000002411">
    <property type="component" value="Chromosome"/>
</dbReference>
<sequence length="416" mass="48125">MIQYGNHNEMDTIKETIDNERVIAKYQPIVSLVKKKIVAFEGLTRGVNILNSEIIPPLEMFEYARKHDMTIALDRLCREKCIEGFKSIHRMNNKWNLFINVDASVIEKLEGSNYFLNQILKGKISPKNIVIEINEARTGNLNVLERFTNTYRKKGFLIALDDVGAGFSNLDRISIIKPDIIKLDALLVRNIQDSYHKQEIFKCITGLANRIGAIVVAEGVETQIELNYVVEFGAHLVQGYFFSKPEFINNNMIKKVNDKIENAVNSYKEHMILKARRDRLYRYKIDKFLSKFVKELRVNPVNNFDNLILEFIDKYKNLDIECAYILDETGIQITDTIFSKEKSGIHPDGIVFSPAVKGEDNSLKRYYYELMNSKIDNYFSEPYISYATGEICITLSRIFTHNNYKKYILCIDIAKG</sequence>
<dbReference type="PANTHER" id="PTHR33121:SF70">
    <property type="entry name" value="SIGNALING PROTEIN YKOW"/>
    <property type="match status" value="1"/>
</dbReference>
<dbReference type="HOGENOM" id="CLU_015702_0_1_9"/>
<protein>
    <submittedName>
        <fullName evidence="2">Predicted signal transduction protein</fullName>
    </submittedName>
</protein>
<dbReference type="EMBL" id="CP000673">
    <property type="protein sequence ID" value="EDK33817.1"/>
    <property type="molecule type" value="Genomic_DNA"/>
</dbReference>
<dbReference type="Gene3D" id="3.30.450.20">
    <property type="entry name" value="PAS domain"/>
    <property type="match status" value="1"/>
</dbReference>
<dbReference type="CDD" id="cd01948">
    <property type="entry name" value="EAL"/>
    <property type="match status" value="1"/>
</dbReference>
<dbReference type="CDD" id="cd18773">
    <property type="entry name" value="PDC1_HK_sensor"/>
    <property type="match status" value="1"/>
</dbReference>
<dbReference type="InterPro" id="IPR050706">
    <property type="entry name" value="Cyclic-di-GMP_PDE-like"/>
</dbReference>
<dbReference type="Pfam" id="PF00563">
    <property type="entry name" value="EAL"/>
    <property type="match status" value="1"/>
</dbReference>
<dbReference type="InterPro" id="IPR029151">
    <property type="entry name" value="Sensor-like_sf"/>
</dbReference>
<dbReference type="eggNOG" id="COG2200">
    <property type="taxonomic scope" value="Bacteria"/>
</dbReference>
<proteinExistence type="predicted"/>
<evidence type="ECO:0000259" key="1">
    <source>
        <dbReference type="PROSITE" id="PS50883"/>
    </source>
</evidence>
<evidence type="ECO:0000313" key="3">
    <source>
        <dbReference type="Proteomes" id="UP000002411"/>
    </source>
</evidence>
<organism evidence="2 3">
    <name type="scientific">Clostridium kluyveri (strain ATCC 8527 / DSM 555 / NBRC 12016 / NCIMB 10680 / K1)</name>
    <dbReference type="NCBI Taxonomy" id="431943"/>
    <lineage>
        <taxon>Bacteria</taxon>
        <taxon>Bacillati</taxon>
        <taxon>Bacillota</taxon>
        <taxon>Clostridia</taxon>
        <taxon>Eubacteriales</taxon>
        <taxon>Clostridiaceae</taxon>
        <taxon>Clostridium</taxon>
    </lineage>
</organism>
<dbReference type="Gene3D" id="3.20.20.450">
    <property type="entry name" value="EAL domain"/>
    <property type="match status" value="1"/>
</dbReference>
<keyword evidence="3" id="KW-1185">Reference proteome</keyword>